<dbReference type="PANTHER" id="PTHR39181">
    <property type="entry name" value="TYROSINE-PROTEIN PHOSPHATASE YWQE"/>
    <property type="match status" value="1"/>
</dbReference>
<dbReference type="RefSeq" id="WP_215580840.1">
    <property type="nucleotide sequence ID" value="NZ_CP073754.1"/>
</dbReference>
<organism evidence="5 6">
    <name type="scientific">Methylomonas paludis</name>
    <dbReference type="NCBI Taxonomy" id="1173101"/>
    <lineage>
        <taxon>Bacteria</taxon>
        <taxon>Pseudomonadati</taxon>
        <taxon>Pseudomonadota</taxon>
        <taxon>Gammaproteobacteria</taxon>
        <taxon>Methylococcales</taxon>
        <taxon>Methylococcaceae</taxon>
        <taxon>Methylomonas</taxon>
    </lineage>
</organism>
<reference evidence="5" key="1">
    <citation type="submission" date="2021-04" db="EMBL/GenBank/DDBJ databases">
        <title>Draft genome sequence data of methanotrophic Methylovulum sp. strain S1L and Methylomonas sp. strain S2AM isolated from boreal lake water columns.</title>
        <authorList>
            <person name="Rissanen A.J."/>
            <person name="Mangayil R."/>
            <person name="Svenning M.M."/>
            <person name="Khanongnuch R."/>
        </authorList>
    </citation>
    <scope>NUCLEOTIDE SEQUENCE</scope>
    <source>
        <strain evidence="5">S2AM</strain>
    </source>
</reference>
<dbReference type="PANTHER" id="PTHR39181:SF1">
    <property type="entry name" value="TYROSINE-PROTEIN PHOSPHATASE YWQE"/>
    <property type="match status" value="1"/>
</dbReference>
<dbReference type="SUPFAM" id="SSF89550">
    <property type="entry name" value="PHP domain-like"/>
    <property type="match status" value="1"/>
</dbReference>
<protein>
    <recommendedName>
        <fullName evidence="2">protein-tyrosine-phosphatase</fullName>
        <ecNumber evidence="2">3.1.3.48</ecNumber>
    </recommendedName>
</protein>
<sequence>MIDLHCHLLPGIDDGPKNLDDSLKMAAYAVEQGITQAVVTPHIHPGTYDNDINNIQTVFSSFKQAVNANNINLKLSMAAEVRLCSELPIMISQNRIPFLGMWQNKKVLLLEFPHDHIPLGAEKLVIWLLQKGIMPMIAHPERNLSVLAKKEKILPFINAGCLLQITASSVTGLFGEASKNTALWLIANKYATLMATDAHNLHKRIPTMLAASEIVEQAFGNKYMQLLTEGNATIIVNS</sequence>
<keyword evidence="6" id="KW-1185">Reference proteome</keyword>
<dbReference type="InterPro" id="IPR016195">
    <property type="entry name" value="Pol/histidinol_Pase-like"/>
</dbReference>
<evidence type="ECO:0000313" key="6">
    <source>
        <dbReference type="Proteomes" id="UP000676649"/>
    </source>
</evidence>
<evidence type="ECO:0000313" key="5">
    <source>
        <dbReference type="EMBL" id="QWF70049.1"/>
    </source>
</evidence>
<dbReference type="GO" id="GO:0030145">
    <property type="term" value="F:manganese ion binding"/>
    <property type="evidence" value="ECO:0007669"/>
    <property type="project" value="InterPro"/>
</dbReference>
<dbReference type="KEGG" id="mpad:KEF85_11880"/>
<comment type="similarity">
    <text evidence="1">Belongs to the metallo-dependent hydrolases superfamily. CpsB/CapC family.</text>
</comment>
<dbReference type="Proteomes" id="UP000676649">
    <property type="component" value="Chromosome"/>
</dbReference>
<evidence type="ECO:0000256" key="3">
    <source>
        <dbReference type="ARBA" id="ARBA00022801"/>
    </source>
</evidence>
<dbReference type="InterPro" id="IPR016667">
    <property type="entry name" value="Caps_polysacc_synth_CpsB/CapC"/>
</dbReference>
<name>A0A975MLY6_9GAMM</name>
<evidence type="ECO:0000256" key="1">
    <source>
        <dbReference type="ARBA" id="ARBA00005750"/>
    </source>
</evidence>
<gene>
    <name evidence="5" type="ORF">KEF85_11880</name>
</gene>
<evidence type="ECO:0000256" key="2">
    <source>
        <dbReference type="ARBA" id="ARBA00013064"/>
    </source>
</evidence>
<dbReference type="AlphaFoldDB" id="A0A975MLY6"/>
<accession>A0A975MLY6</accession>
<evidence type="ECO:0000256" key="4">
    <source>
        <dbReference type="ARBA" id="ARBA00051722"/>
    </source>
</evidence>
<dbReference type="GO" id="GO:0004725">
    <property type="term" value="F:protein tyrosine phosphatase activity"/>
    <property type="evidence" value="ECO:0007669"/>
    <property type="project" value="UniProtKB-EC"/>
</dbReference>
<dbReference type="Gene3D" id="3.20.20.140">
    <property type="entry name" value="Metal-dependent hydrolases"/>
    <property type="match status" value="1"/>
</dbReference>
<dbReference type="Pfam" id="PF19567">
    <property type="entry name" value="CpsB_CapC"/>
    <property type="match status" value="1"/>
</dbReference>
<dbReference type="EMBL" id="CP073754">
    <property type="protein sequence ID" value="QWF70049.1"/>
    <property type="molecule type" value="Genomic_DNA"/>
</dbReference>
<dbReference type="PIRSF" id="PIRSF016557">
    <property type="entry name" value="Caps_synth_CpsB"/>
    <property type="match status" value="1"/>
</dbReference>
<comment type="catalytic activity">
    <reaction evidence="4">
        <text>O-phospho-L-tyrosyl-[protein] + H2O = L-tyrosyl-[protein] + phosphate</text>
        <dbReference type="Rhea" id="RHEA:10684"/>
        <dbReference type="Rhea" id="RHEA-COMP:10136"/>
        <dbReference type="Rhea" id="RHEA-COMP:20101"/>
        <dbReference type="ChEBI" id="CHEBI:15377"/>
        <dbReference type="ChEBI" id="CHEBI:43474"/>
        <dbReference type="ChEBI" id="CHEBI:46858"/>
        <dbReference type="ChEBI" id="CHEBI:61978"/>
        <dbReference type="EC" id="3.1.3.48"/>
    </reaction>
</comment>
<proteinExistence type="inferred from homology"/>
<keyword evidence="3" id="KW-0378">Hydrolase</keyword>
<dbReference type="EC" id="3.1.3.48" evidence="2"/>